<evidence type="ECO:0000256" key="4">
    <source>
        <dbReference type="ARBA" id="ARBA00023204"/>
    </source>
</evidence>
<dbReference type="InterPro" id="IPR015360">
    <property type="entry name" value="XPC-bd"/>
</dbReference>
<dbReference type="GO" id="GO:0070628">
    <property type="term" value="F:proteasome binding"/>
    <property type="evidence" value="ECO:0007669"/>
    <property type="project" value="TreeGrafter"/>
</dbReference>
<feature type="compositionally biased region" description="Polar residues" evidence="6">
    <location>
        <begin position="97"/>
        <end position="122"/>
    </location>
</feature>
<evidence type="ECO:0000259" key="8">
    <source>
        <dbReference type="PROSITE" id="PS50053"/>
    </source>
</evidence>
<dbReference type="CDD" id="cd14281">
    <property type="entry name" value="UBA2_Rad23_like"/>
    <property type="match status" value="1"/>
</dbReference>
<keyword evidence="2" id="KW-0677">Repeat</keyword>
<dbReference type="FunFam" id="1.10.8.10:FF:000003">
    <property type="entry name" value="UV excision repair protein RAD23 homolog"/>
    <property type="match status" value="1"/>
</dbReference>
<dbReference type="SMART" id="SM00165">
    <property type="entry name" value="UBA"/>
    <property type="match status" value="2"/>
</dbReference>
<feature type="compositionally biased region" description="Low complexity" evidence="6">
    <location>
        <begin position="261"/>
        <end position="270"/>
    </location>
</feature>
<dbReference type="SUPFAM" id="SSF101238">
    <property type="entry name" value="XPC-binding domain"/>
    <property type="match status" value="1"/>
</dbReference>
<dbReference type="InterPro" id="IPR006636">
    <property type="entry name" value="STI1_HS-bd"/>
</dbReference>
<dbReference type="Gene3D" id="1.10.10.540">
    <property type="entry name" value="XPC-binding domain"/>
    <property type="match status" value="1"/>
</dbReference>
<dbReference type="InterPro" id="IPR015940">
    <property type="entry name" value="UBA"/>
</dbReference>
<feature type="domain" description="Ubiquitin-like" evidence="8">
    <location>
        <begin position="174"/>
        <end position="249"/>
    </location>
</feature>
<dbReference type="AlphaFoldDB" id="A0A2U3EJR7"/>
<dbReference type="PROSITE" id="PS50030">
    <property type="entry name" value="UBA"/>
    <property type="match status" value="2"/>
</dbReference>
<dbReference type="CDD" id="cd01805">
    <property type="entry name" value="Ubl_Rad23"/>
    <property type="match status" value="1"/>
</dbReference>
<dbReference type="SUPFAM" id="SSF54236">
    <property type="entry name" value="Ubiquitin-like"/>
    <property type="match status" value="1"/>
</dbReference>
<dbReference type="InterPro" id="IPR000626">
    <property type="entry name" value="Ubiquitin-like_dom"/>
</dbReference>
<gene>
    <name evidence="9" type="ORF">PCL_07994</name>
</gene>
<organism evidence="9 10">
    <name type="scientific">Purpureocillium lilacinum</name>
    <name type="common">Paecilomyces lilacinus</name>
    <dbReference type="NCBI Taxonomy" id="33203"/>
    <lineage>
        <taxon>Eukaryota</taxon>
        <taxon>Fungi</taxon>
        <taxon>Dikarya</taxon>
        <taxon>Ascomycota</taxon>
        <taxon>Pezizomycotina</taxon>
        <taxon>Sordariomycetes</taxon>
        <taxon>Hypocreomycetidae</taxon>
        <taxon>Hypocreales</taxon>
        <taxon>Ophiocordycipitaceae</taxon>
        <taxon>Purpureocillium</taxon>
    </lineage>
</organism>
<dbReference type="GO" id="GO:0003684">
    <property type="term" value="F:damaged DNA binding"/>
    <property type="evidence" value="ECO:0007669"/>
    <property type="project" value="InterPro"/>
</dbReference>
<evidence type="ECO:0000256" key="3">
    <source>
        <dbReference type="ARBA" id="ARBA00022763"/>
    </source>
</evidence>
<dbReference type="Gene3D" id="1.10.8.10">
    <property type="entry name" value="DNA helicase RuvA subunit, C-terminal domain"/>
    <property type="match status" value="2"/>
</dbReference>
<dbReference type="GO" id="GO:0006289">
    <property type="term" value="P:nucleotide-excision repair"/>
    <property type="evidence" value="ECO:0007669"/>
    <property type="project" value="InterPro"/>
</dbReference>
<dbReference type="SUPFAM" id="SSF46934">
    <property type="entry name" value="UBA-like"/>
    <property type="match status" value="2"/>
</dbReference>
<feature type="region of interest" description="Disordered" evidence="6">
    <location>
        <begin position="248"/>
        <end position="315"/>
    </location>
</feature>
<keyword evidence="3" id="KW-0227">DNA damage</keyword>
<feature type="domain" description="UBA" evidence="7">
    <location>
        <begin position="511"/>
        <end position="552"/>
    </location>
</feature>
<dbReference type="InterPro" id="IPR036353">
    <property type="entry name" value="XPC-bd_sf"/>
</dbReference>
<dbReference type="PROSITE" id="PS50053">
    <property type="entry name" value="UBIQUITIN_2"/>
    <property type="match status" value="1"/>
</dbReference>
<dbReference type="FunFam" id="3.10.20.90:FF:000175">
    <property type="entry name" value="UV excision repair protein Rad23"/>
    <property type="match status" value="1"/>
</dbReference>
<dbReference type="InterPro" id="IPR009060">
    <property type="entry name" value="UBA-like_sf"/>
</dbReference>
<evidence type="ECO:0000256" key="6">
    <source>
        <dbReference type="SAM" id="MobiDB-lite"/>
    </source>
</evidence>
<dbReference type="Proteomes" id="UP000245956">
    <property type="component" value="Unassembled WGS sequence"/>
</dbReference>
<evidence type="ECO:0000256" key="1">
    <source>
        <dbReference type="ARBA" id="ARBA00004123"/>
    </source>
</evidence>
<dbReference type="Gene3D" id="3.10.20.90">
    <property type="entry name" value="Phosphatidylinositol 3-kinase Catalytic Subunit, Chain A, domain 1"/>
    <property type="match status" value="1"/>
</dbReference>
<accession>A0A2U3EJR7</accession>
<keyword evidence="5" id="KW-0539">Nucleus</keyword>
<dbReference type="FunFam" id="1.10.8.10:FF:000002">
    <property type="entry name" value="UV excision repair protein RAD23 homolog"/>
    <property type="match status" value="1"/>
</dbReference>
<dbReference type="Pfam" id="PF00627">
    <property type="entry name" value="UBA"/>
    <property type="match status" value="2"/>
</dbReference>
<evidence type="ECO:0000256" key="5">
    <source>
        <dbReference type="ARBA" id="ARBA00023242"/>
    </source>
</evidence>
<dbReference type="SMART" id="SM00213">
    <property type="entry name" value="UBQ"/>
    <property type="match status" value="1"/>
</dbReference>
<dbReference type="NCBIfam" id="TIGR00601">
    <property type="entry name" value="rad23"/>
    <property type="match status" value="1"/>
</dbReference>
<dbReference type="GO" id="GO:0005829">
    <property type="term" value="C:cytosol"/>
    <property type="evidence" value="ECO:0007669"/>
    <property type="project" value="TreeGrafter"/>
</dbReference>
<feature type="compositionally biased region" description="Low complexity" evidence="6">
    <location>
        <begin position="277"/>
        <end position="315"/>
    </location>
</feature>
<dbReference type="Pfam" id="PF00240">
    <property type="entry name" value="ubiquitin"/>
    <property type="match status" value="1"/>
</dbReference>
<feature type="region of interest" description="Disordered" evidence="6">
    <location>
        <begin position="367"/>
        <end position="399"/>
    </location>
</feature>
<keyword evidence="4" id="KW-0234">DNA repair</keyword>
<dbReference type="GO" id="GO:0043130">
    <property type="term" value="F:ubiquitin binding"/>
    <property type="evidence" value="ECO:0007669"/>
    <property type="project" value="TreeGrafter"/>
</dbReference>
<dbReference type="FunFam" id="1.10.10.540:FF:000001">
    <property type="entry name" value="UV excision repair protein RAD23 B"/>
    <property type="match status" value="1"/>
</dbReference>
<evidence type="ECO:0000256" key="2">
    <source>
        <dbReference type="ARBA" id="ARBA00022737"/>
    </source>
</evidence>
<evidence type="ECO:0000313" key="10">
    <source>
        <dbReference type="Proteomes" id="UP000245956"/>
    </source>
</evidence>
<evidence type="ECO:0000313" key="9">
    <source>
        <dbReference type="EMBL" id="PWI74680.1"/>
    </source>
</evidence>
<dbReference type="Pfam" id="PF09280">
    <property type="entry name" value="XPC-binding"/>
    <property type="match status" value="1"/>
</dbReference>
<protein>
    <submittedName>
        <fullName evidence="9">UV excision repair protein (RadW)</fullName>
    </submittedName>
</protein>
<name>A0A2U3EJR7_PURLI</name>
<dbReference type="EMBL" id="LCWV01000003">
    <property type="protein sequence ID" value="PWI74680.1"/>
    <property type="molecule type" value="Genomic_DNA"/>
</dbReference>
<dbReference type="GO" id="GO:0031593">
    <property type="term" value="F:polyubiquitin modification-dependent protein binding"/>
    <property type="evidence" value="ECO:0007669"/>
    <property type="project" value="TreeGrafter"/>
</dbReference>
<dbReference type="GO" id="GO:0043161">
    <property type="term" value="P:proteasome-mediated ubiquitin-dependent protein catabolic process"/>
    <property type="evidence" value="ECO:0007669"/>
    <property type="project" value="InterPro"/>
</dbReference>
<dbReference type="InterPro" id="IPR029071">
    <property type="entry name" value="Ubiquitin-like_domsf"/>
</dbReference>
<proteinExistence type="predicted"/>
<dbReference type="PANTHER" id="PTHR10621:SF0">
    <property type="entry name" value="UV EXCISION REPAIR PROTEIN RAD23"/>
    <property type="match status" value="1"/>
</dbReference>
<reference evidence="9 10" key="1">
    <citation type="journal article" date="2016" name="Front. Microbiol.">
        <title>Genome and transcriptome sequences reveal the specific parasitism of the nematophagous Purpureocillium lilacinum 36-1.</title>
        <authorList>
            <person name="Xie J."/>
            <person name="Li S."/>
            <person name="Mo C."/>
            <person name="Xiao X."/>
            <person name="Peng D."/>
            <person name="Wang G."/>
            <person name="Xiao Y."/>
        </authorList>
    </citation>
    <scope>NUCLEOTIDE SEQUENCE [LARGE SCALE GENOMIC DNA]</scope>
    <source>
        <strain evidence="9 10">36-1</strain>
    </source>
</reference>
<feature type="domain" description="UBA" evidence="7">
    <location>
        <begin position="320"/>
        <end position="360"/>
    </location>
</feature>
<dbReference type="InterPro" id="IPR004806">
    <property type="entry name" value="Rad23"/>
</dbReference>
<dbReference type="GO" id="GO:0005654">
    <property type="term" value="C:nucleoplasm"/>
    <property type="evidence" value="ECO:0007669"/>
    <property type="project" value="TreeGrafter"/>
</dbReference>
<dbReference type="PRINTS" id="PR01839">
    <property type="entry name" value="RAD23PROTEIN"/>
</dbReference>
<evidence type="ECO:0000259" key="7">
    <source>
        <dbReference type="PROSITE" id="PS50030"/>
    </source>
</evidence>
<sequence length="561" mass="58770">MNDSGTPAADVIKAATGDGMRRGLVPPDLTSVTMTGDLVPAWPQSSSCCLPKPPAAQVGWCCCQPSGSQAVTGVMNAARAPGLGAWAVDAPARPLPTYSSKRPTWTDPTQEPDNTDGTLHPASTSTPAFCLRHRCAFASFNPHPTLGSDTSRAPTCHPLARTAAVQLHEPLSTMKVTFRDLKQQKFTLEVEPSDLISAVKEKISGEKGWDPKHQKLIYSGKILKDEETVQSYNIEEKGFVVCMVNKPKEKPAPSPAPPAPAAEASAAAPATPLRMRTPTVPAAPAQSSSAQPAVPATPTPHGASDASAGAGDSSGLAMGAERTEAIASMEAMGFERSQIEAAMRAAFNNPDRAVEYLLNGIPDNIQQEQQQRRAAAPPAGSAPAQTAPAHGGDDDGSVNLFDLAAQQGSGGATRGSGGSAAAAAAAAATASQGGDLGNLDFLRDNAQFQQLRQVVQQQPQMLEPILQQLGAGNPQLAQLIASNPDQFLQLLGEDADDDVPLPPGAQAVSVTEEERDAIERLCRLGFDRDQAIQAYFACDKNEELAANFLFDQPEDDEPPTN</sequence>
<feature type="compositionally biased region" description="Low complexity" evidence="6">
    <location>
        <begin position="367"/>
        <end position="389"/>
    </location>
</feature>
<dbReference type="SMART" id="SM00727">
    <property type="entry name" value="STI1"/>
    <property type="match status" value="1"/>
</dbReference>
<dbReference type="PANTHER" id="PTHR10621">
    <property type="entry name" value="UV EXCISION REPAIR PROTEIN RAD23"/>
    <property type="match status" value="1"/>
</dbReference>
<comment type="caution">
    <text evidence="9">The sequence shown here is derived from an EMBL/GenBank/DDBJ whole genome shotgun (WGS) entry which is preliminary data.</text>
</comment>
<feature type="region of interest" description="Disordered" evidence="6">
    <location>
        <begin position="96"/>
        <end position="122"/>
    </location>
</feature>
<comment type="subcellular location">
    <subcellularLocation>
        <location evidence="1">Nucleus</location>
    </subcellularLocation>
</comment>